<evidence type="ECO:0000256" key="1">
    <source>
        <dbReference type="ARBA" id="ARBA00004651"/>
    </source>
</evidence>
<feature type="transmembrane region" description="Helical" evidence="7">
    <location>
        <begin position="35"/>
        <end position="54"/>
    </location>
</feature>
<keyword evidence="4 7" id="KW-0812">Transmembrane</keyword>
<accession>A0A2V1MZ95</accession>
<keyword evidence="9" id="KW-0067">ATP-binding</keyword>
<reference evidence="9 10" key="1">
    <citation type="journal article" date="2018" name="Int. J. Syst. Evol. Microbiol.">
        <title>Lactobacillus bambusae sp. nov., isolated from a traditional fermented Ma-bamboo shoots of Taiwan.</title>
        <authorList>
            <person name="Wang L.-T."/>
        </authorList>
    </citation>
    <scope>NUCLEOTIDE SEQUENCE [LARGE SCALE GENOMIC DNA]</scope>
    <source>
        <strain evidence="9 10">BS-W1</strain>
    </source>
</reference>
<dbReference type="RefSeq" id="WP_109250281.1">
    <property type="nucleotide sequence ID" value="NZ_QCXQ01000002.1"/>
</dbReference>
<feature type="transmembrane region" description="Helical" evidence="7">
    <location>
        <begin position="101"/>
        <end position="120"/>
    </location>
</feature>
<evidence type="ECO:0000256" key="2">
    <source>
        <dbReference type="ARBA" id="ARBA00007362"/>
    </source>
</evidence>
<evidence type="ECO:0000256" key="4">
    <source>
        <dbReference type="ARBA" id="ARBA00022692"/>
    </source>
</evidence>
<feature type="transmembrane region" description="Helical" evidence="7">
    <location>
        <begin position="132"/>
        <end position="150"/>
    </location>
</feature>
<dbReference type="PANTHER" id="PTHR32322">
    <property type="entry name" value="INNER MEMBRANE TRANSPORTER"/>
    <property type="match status" value="1"/>
</dbReference>
<feature type="transmembrane region" description="Helical" evidence="7">
    <location>
        <begin position="219"/>
        <end position="239"/>
    </location>
</feature>
<sequence length="300" mass="32543">MQTHSRGIWLAVIGTTLWGVSGTVAQALFDHFAVNTSWMIVARMLTAGGLILLLGALQEGRHLFDIWRDSHDAWLLLAFSIFGMLGVQSTYFFAIQAGNSATATVLQFLNPTLIIIVMAIYQRIWPRRVDTLSVIMATVGTFLVVTSGHLNTLSVPLMAVFWGLLSAIGAMLYTILPVRLIKVYGAIPVVGWSMLIGGIIFNCYHPIWRSVPAAQPLTWGLIAFVIIGGTLLGYLLYLASLRDITPTTAGVIDACEPLSATILSVLFLNVHLTSAAIVGTLLIISTVFVQAWGTQRTATK</sequence>
<evidence type="ECO:0000259" key="8">
    <source>
        <dbReference type="Pfam" id="PF00892"/>
    </source>
</evidence>
<dbReference type="GO" id="GO:0005886">
    <property type="term" value="C:plasma membrane"/>
    <property type="evidence" value="ECO:0007669"/>
    <property type="project" value="UniProtKB-SubCell"/>
</dbReference>
<organism evidence="9 10">
    <name type="scientific">Levilactobacillus bambusae</name>
    <dbReference type="NCBI Taxonomy" id="2024736"/>
    <lineage>
        <taxon>Bacteria</taxon>
        <taxon>Bacillati</taxon>
        <taxon>Bacillota</taxon>
        <taxon>Bacilli</taxon>
        <taxon>Lactobacillales</taxon>
        <taxon>Lactobacillaceae</taxon>
        <taxon>Levilactobacillus</taxon>
    </lineage>
</organism>
<comment type="similarity">
    <text evidence="2">Belongs to the EamA transporter family.</text>
</comment>
<gene>
    <name evidence="9" type="ORF">DCM90_05230</name>
</gene>
<dbReference type="AlphaFoldDB" id="A0A2V1MZ95"/>
<name>A0A2V1MZ95_9LACO</name>
<comment type="subcellular location">
    <subcellularLocation>
        <location evidence="1">Cell membrane</location>
        <topology evidence="1">Multi-pass membrane protein</topology>
    </subcellularLocation>
</comment>
<dbReference type="InterPro" id="IPR037185">
    <property type="entry name" value="EmrE-like"/>
</dbReference>
<dbReference type="SUPFAM" id="SSF103481">
    <property type="entry name" value="Multidrug resistance efflux transporter EmrE"/>
    <property type="match status" value="2"/>
</dbReference>
<evidence type="ECO:0000256" key="5">
    <source>
        <dbReference type="ARBA" id="ARBA00022989"/>
    </source>
</evidence>
<feature type="transmembrane region" description="Helical" evidence="7">
    <location>
        <begin position="74"/>
        <end position="95"/>
    </location>
</feature>
<comment type="caution">
    <text evidence="9">The sequence shown here is derived from an EMBL/GenBank/DDBJ whole genome shotgun (WGS) entry which is preliminary data.</text>
</comment>
<feature type="transmembrane region" description="Helical" evidence="7">
    <location>
        <begin position="7"/>
        <end position="29"/>
    </location>
</feature>
<dbReference type="PANTHER" id="PTHR32322:SF18">
    <property type="entry name" value="S-ADENOSYLMETHIONINE_S-ADENOSYLHOMOCYSTEINE TRANSPORTER"/>
    <property type="match status" value="1"/>
</dbReference>
<dbReference type="InterPro" id="IPR000620">
    <property type="entry name" value="EamA_dom"/>
</dbReference>
<dbReference type="InterPro" id="IPR050638">
    <property type="entry name" value="AA-Vitamin_Transporters"/>
</dbReference>
<feature type="transmembrane region" description="Helical" evidence="7">
    <location>
        <begin position="183"/>
        <end position="207"/>
    </location>
</feature>
<keyword evidence="3" id="KW-1003">Cell membrane</keyword>
<dbReference type="GO" id="GO:0005524">
    <property type="term" value="F:ATP binding"/>
    <property type="evidence" value="ECO:0007669"/>
    <property type="project" value="UniProtKB-KW"/>
</dbReference>
<evidence type="ECO:0000256" key="7">
    <source>
        <dbReference type="SAM" id="Phobius"/>
    </source>
</evidence>
<evidence type="ECO:0000256" key="3">
    <source>
        <dbReference type="ARBA" id="ARBA00022475"/>
    </source>
</evidence>
<evidence type="ECO:0000313" key="9">
    <source>
        <dbReference type="EMBL" id="PWG00334.1"/>
    </source>
</evidence>
<proteinExistence type="inferred from homology"/>
<dbReference type="Pfam" id="PF00892">
    <property type="entry name" value="EamA"/>
    <property type="match status" value="2"/>
</dbReference>
<keyword evidence="9" id="KW-0547">Nucleotide-binding</keyword>
<protein>
    <submittedName>
        <fullName evidence="9">Peptide ABC transporter ATP-binding protein</fullName>
    </submittedName>
</protein>
<feature type="transmembrane region" description="Helical" evidence="7">
    <location>
        <begin position="156"/>
        <end position="176"/>
    </location>
</feature>
<keyword evidence="6 7" id="KW-0472">Membrane</keyword>
<evidence type="ECO:0000256" key="6">
    <source>
        <dbReference type="ARBA" id="ARBA00023136"/>
    </source>
</evidence>
<dbReference type="EMBL" id="QCXQ01000002">
    <property type="protein sequence ID" value="PWG00334.1"/>
    <property type="molecule type" value="Genomic_DNA"/>
</dbReference>
<keyword evidence="10" id="KW-1185">Reference proteome</keyword>
<dbReference type="OrthoDB" id="9810818at2"/>
<feature type="domain" description="EamA" evidence="8">
    <location>
        <begin position="6"/>
        <end position="146"/>
    </location>
</feature>
<keyword evidence="5 7" id="KW-1133">Transmembrane helix</keyword>
<dbReference type="Proteomes" id="UP000245080">
    <property type="component" value="Unassembled WGS sequence"/>
</dbReference>
<evidence type="ECO:0000313" key="10">
    <source>
        <dbReference type="Proteomes" id="UP000245080"/>
    </source>
</evidence>
<feature type="domain" description="EamA" evidence="8">
    <location>
        <begin position="158"/>
        <end position="289"/>
    </location>
</feature>